<keyword evidence="2" id="KW-1185">Reference proteome</keyword>
<sequence>MPRPESVAGPLRAQLADIDIERTEIHDQIAGLRSHLEALAEKRKEVTQQLEKITFPILTIPPEITGYIFSYYAEYMVDEYDEYSPFILTHVCRLWREIALSIPKLWAKINMDGMTSSPSSELMLRRWFERAGTSSLEVHAPSGFKLGVGRLFSMLTIYSDQIVSLTCTVPLPQNCPLDGISGRLSRMTHLSLFVTGQSTPITIFSDAPALRRLELVFGESPGRVDLPWEQLVEVSICGFNPNILDSIAKMSRIEALTIPRAEYIRTANTLMMLSHLKTLDCSLVLRSSGSAEFLRSFNCPHLETFRIDFHKLEATADAVHHFLHHNNSSLRHLKLNNAEIQAALKVFQYTPMIEQLSITNAKHIEELWYPLTYTPPKILPALRKLEIHAAYNYMPHDDIASLVHIRSRSLDYANMQHVFFDMPSEGRDSMRQMRLAVQTEGGMIDGCQVKLSGLADPTAELSLGKIPLYSLADVDDGL</sequence>
<reference evidence="1" key="1">
    <citation type="submission" date="2020-05" db="EMBL/GenBank/DDBJ databases">
        <title>Mycena genomes resolve the evolution of fungal bioluminescence.</title>
        <authorList>
            <person name="Tsai I.J."/>
        </authorList>
    </citation>
    <scope>NUCLEOTIDE SEQUENCE</scope>
    <source>
        <strain evidence="1">171206Taipei</strain>
    </source>
</reference>
<dbReference type="PANTHER" id="PTHR38926">
    <property type="entry name" value="F-BOX DOMAIN CONTAINING PROTEIN, EXPRESSED"/>
    <property type="match status" value="1"/>
</dbReference>
<evidence type="ECO:0000313" key="1">
    <source>
        <dbReference type="EMBL" id="KAF7306244.1"/>
    </source>
</evidence>
<dbReference type="SUPFAM" id="SSF52047">
    <property type="entry name" value="RNI-like"/>
    <property type="match status" value="1"/>
</dbReference>
<dbReference type="OrthoDB" id="2269034at2759"/>
<proteinExistence type="predicted"/>
<protein>
    <submittedName>
        <fullName evidence="1">F-box domain-containing protein</fullName>
    </submittedName>
</protein>
<gene>
    <name evidence="1" type="ORF">MIND_00415000</name>
</gene>
<dbReference type="RefSeq" id="XP_037221263.1">
    <property type="nucleotide sequence ID" value="XM_037360971.1"/>
</dbReference>
<name>A0A8H6SVP6_9AGAR</name>
<dbReference type="GeneID" id="59343487"/>
<dbReference type="Proteomes" id="UP000636479">
    <property type="component" value="Unassembled WGS sequence"/>
</dbReference>
<evidence type="ECO:0000313" key="2">
    <source>
        <dbReference type="Proteomes" id="UP000636479"/>
    </source>
</evidence>
<comment type="caution">
    <text evidence="1">The sequence shown here is derived from an EMBL/GenBank/DDBJ whole genome shotgun (WGS) entry which is preliminary data.</text>
</comment>
<dbReference type="AlphaFoldDB" id="A0A8H6SVP6"/>
<dbReference type="Gene3D" id="3.80.10.10">
    <property type="entry name" value="Ribonuclease Inhibitor"/>
    <property type="match status" value="1"/>
</dbReference>
<dbReference type="EMBL" id="JACAZF010000004">
    <property type="protein sequence ID" value="KAF7306244.1"/>
    <property type="molecule type" value="Genomic_DNA"/>
</dbReference>
<accession>A0A8H6SVP6</accession>
<dbReference type="InterPro" id="IPR032675">
    <property type="entry name" value="LRR_dom_sf"/>
</dbReference>
<organism evidence="1 2">
    <name type="scientific">Mycena indigotica</name>
    <dbReference type="NCBI Taxonomy" id="2126181"/>
    <lineage>
        <taxon>Eukaryota</taxon>
        <taxon>Fungi</taxon>
        <taxon>Dikarya</taxon>
        <taxon>Basidiomycota</taxon>
        <taxon>Agaricomycotina</taxon>
        <taxon>Agaricomycetes</taxon>
        <taxon>Agaricomycetidae</taxon>
        <taxon>Agaricales</taxon>
        <taxon>Marasmiineae</taxon>
        <taxon>Mycenaceae</taxon>
        <taxon>Mycena</taxon>
    </lineage>
</organism>
<dbReference type="PANTHER" id="PTHR38926:SF5">
    <property type="entry name" value="F-BOX AND LEUCINE-RICH REPEAT PROTEIN 6"/>
    <property type="match status" value="1"/>
</dbReference>